<dbReference type="PROSITE" id="PS51257">
    <property type="entry name" value="PROKAR_LIPOPROTEIN"/>
    <property type="match status" value="1"/>
</dbReference>
<dbReference type="RefSeq" id="WP_197014831.1">
    <property type="nucleotide sequence ID" value="NZ_BAABES010000009.1"/>
</dbReference>
<keyword evidence="3" id="KW-1185">Reference proteome</keyword>
<dbReference type="EMBL" id="JADOUA010000001">
    <property type="protein sequence ID" value="MBG6092679.1"/>
    <property type="molecule type" value="Genomic_DNA"/>
</dbReference>
<evidence type="ECO:0008006" key="4">
    <source>
        <dbReference type="Google" id="ProtNLM"/>
    </source>
</evidence>
<feature type="signal peptide" evidence="1">
    <location>
        <begin position="1"/>
        <end position="29"/>
    </location>
</feature>
<gene>
    <name evidence="2" type="ORF">IW256_006792</name>
</gene>
<comment type="caution">
    <text evidence="2">The sequence shown here is derived from an EMBL/GenBank/DDBJ whole genome shotgun (WGS) entry which is preliminary data.</text>
</comment>
<keyword evidence="1" id="KW-0732">Signal</keyword>
<evidence type="ECO:0000313" key="3">
    <source>
        <dbReference type="Proteomes" id="UP000614047"/>
    </source>
</evidence>
<protein>
    <recommendedName>
        <fullName evidence="4">Secreted protein</fullName>
    </recommendedName>
</protein>
<dbReference type="AlphaFoldDB" id="A0A931DQ25"/>
<reference evidence="2" key="1">
    <citation type="submission" date="2020-11" db="EMBL/GenBank/DDBJ databases">
        <title>Sequencing the genomes of 1000 actinobacteria strains.</title>
        <authorList>
            <person name="Klenk H.-P."/>
        </authorList>
    </citation>
    <scope>NUCLEOTIDE SEQUENCE</scope>
    <source>
        <strain evidence="2">DSM 43175</strain>
    </source>
</reference>
<accession>A0A931DQ25</accession>
<feature type="chain" id="PRO_5039027909" description="Secreted protein" evidence="1">
    <location>
        <begin position="30"/>
        <end position="177"/>
    </location>
</feature>
<proteinExistence type="predicted"/>
<organism evidence="2 3">
    <name type="scientific">Actinomadura viridis</name>
    <dbReference type="NCBI Taxonomy" id="58110"/>
    <lineage>
        <taxon>Bacteria</taxon>
        <taxon>Bacillati</taxon>
        <taxon>Actinomycetota</taxon>
        <taxon>Actinomycetes</taxon>
        <taxon>Streptosporangiales</taxon>
        <taxon>Thermomonosporaceae</taxon>
        <taxon>Actinomadura</taxon>
    </lineage>
</organism>
<sequence length="177" mass="18980">MRIGKIAGAVTTGACLSMALGMACAPAHAEGPAQAAPAPARAEAPATPADTVTVRGASCGVWTGGCSEVQNRSKRSVRVGRDWCGSGDTGDFVKYRPSCSGQSGHNYYKWLRPGKHSYTSAYKDTDTFAIMAGCTMKVQWNKDGQEDAKVRNYAAIGYDRWFKVGNDYDIDIESYTC</sequence>
<name>A0A931DQ25_9ACTN</name>
<evidence type="ECO:0000313" key="2">
    <source>
        <dbReference type="EMBL" id="MBG6092679.1"/>
    </source>
</evidence>
<evidence type="ECO:0000256" key="1">
    <source>
        <dbReference type="SAM" id="SignalP"/>
    </source>
</evidence>
<dbReference type="Proteomes" id="UP000614047">
    <property type="component" value="Unassembled WGS sequence"/>
</dbReference>